<evidence type="ECO:0000313" key="2">
    <source>
        <dbReference type="Proteomes" id="UP001501358"/>
    </source>
</evidence>
<protein>
    <submittedName>
        <fullName evidence="1">Uncharacterized protein</fullName>
    </submittedName>
</protein>
<accession>A0ABN3L2S1</accession>
<organism evidence="1 2">
    <name type="scientific">Streptomyces thermolineatus</name>
    <dbReference type="NCBI Taxonomy" id="44033"/>
    <lineage>
        <taxon>Bacteria</taxon>
        <taxon>Bacillati</taxon>
        <taxon>Actinomycetota</taxon>
        <taxon>Actinomycetes</taxon>
        <taxon>Kitasatosporales</taxon>
        <taxon>Streptomycetaceae</taxon>
        <taxon>Streptomyces</taxon>
    </lineage>
</organism>
<keyword evidence="2" id="KW-1185">Reference proteome</keyword>
<gene>
    <name evidence="1" type="ORF">GCM10010406_11140</name>
</gene>
<sequence>MNPQLWLGELVQRNQPSLARLRAYTEDALAEVIEIERGVCPQPASLPGEVIGMNVRNRVGLRAIESVDFCSGTLILKQVRNRGIRLIERGTGLEVRFRKVKAIPAVTEWPGRLPYRPVQELMFDWPIGNDGLPEGLSPVLVWSIGVDDQLGEFSALVVDNLDELDVATVFAVVDIESGLGNVGAFTQPSTSPAPVVDDFEDVVQKVPLPAEETGDTTAGA</sequence>
<dbReference type="RefSeq" id="WP_344381970.1">
    <property type="nucleotide sequence ID" value="NZ_BAAATA010000004.1"/>
</dbReference>
<proteinExistence type="predicted"/>
<name>A0ABN3L2S1_9ACTN</name>
<evidence type="ECO:0000313" key="1">
    <source>
        <dbReference type="EMBL" id="GAA2476738.1"/>
    </source>
</evidence>
<reference evidence="1 2" key="1">
    <citation type="journal article" date="2019" name="Int. J. Syst. Evol. Microbiol.">
        <title>The Global Catalogue of Microorganisms (GCM) 10K type strain sequencing project: providing services to taxonomists for standard genome sequencing and annotation.</title>
        <authorList>
            <consortium name="The Broad Institute Genomics Platform"/>
            <consortium name="The Broad Institute Genome Sequencing Center for Infectious Disease"/>
            <person name="Wu L."/>
            <person name="Ma J."/>
        </authorList>
    </citation>
    <scope>NUCLEOTIDE SEQUENCE [LARGE SCALE GENOMIC DNA]</scope>
    <source>
        <strain evidence="1 2">JCM 6307</strain>
    </source>
</reference>
<dbReference type="Proteomes" id="UP001501358">
    <property type="component" value="Unassembled WGS sequence"/>
</dbReference>
<comment type="caution">
    <text evidence="1">The sequence shown here is derived from an EMBL/GenBank/DDBJ whole genome shotgun (WGS) entry which is preliminary data.</text>
</comment>
<dbReference type="EMBL" id="BAAATA010000004">
    <property type="protein sequence ID" value="GAA2476738.1"/>
    <property type="molecule type" value="Genomic_DNA"/>
</dbReference>